<feature type="compositionally biased region" description="Low complexity" evidence="1">
    <location>
        <begin position="1"/>
        <end position="15"/>
    </location>
</feature>
<accession>A0ABP9G073</accession>
<comment type="caution">
    <text evidence="2">The sequence shown here is derived from an EMBL/GenBank/DDBJ whole genome shotgun (WGS) entry which is preliminary data.</text>
</comment>
<keyword evidence="3" id="KW-1185">Reference proteome</keyword>
<organism evidence="2 3">
    <name type="scientific">Nesterenkonia rhizosphaerae</name>
    <dbReference type="NCBI Taxonomy" id="1348272"/>
    <lineage>
        <taxon>Bacteria</taxon>
        <taxon>Bacillati</taxon>
        <taxon>Actinomycetota</taxon>
        <taxon>Actinomycetes</taxon>
        <taxon>Micrococcales</taxon>
        <taxon>Micrococcaceae</taxon>
        <taxon>Nesterenkonia</taxon>
    </lineage>
</organism>
<evidence type="ECO:0000313" key="2">
    <source>
        <dbReference type="EMBL" id="GAA4924482.1"/>
    </source>
</evidence>
<sequence>MSTEQAQATANQAEAPAEETRQEYQDQAWYSTEGWAQVPCALSDALHRHGQPEEHPGALRIFSTITDPDGMHGSAVIYTEWGVRVNGVDTPLLREYRWPQEPERDCEHWVNTTQNIAEHLVAADD</sequence>
<name>A0ABP9G073_9MICC</name>
<dbReference type="Proteomes" id="UP001500368">
    <property type="component" value="Unassembled WGS sequence"/>
</dbReference>
<feature type="region of interest" description="Disordered" evidence="1">
    <location>
        <begin position="1"/>
        <end position="24"/>
    </location>
</feature>
<protein>
    <submittedName>
        <fullName evidence="2">Uncharacterized protein</fullName>
    </submittedName>
</protein>
<reference evidence="3" key="1">
    <citation type="journal article" date="2019" name="Int. J. Syst. Evol. Microbiol.">
        <title>The Global Catalogue of Microorganisms (GCM) 10K type strain sequencing project: providing services to taxonomists for standard genome sequencing and annotation.</title>
        <authorList>
            <consortium name="The Broad Institute Genomics Platform"/>
            <consortium name="The Broad Institute Genome Sequencing Center for Infectious Disease"/>
            <person name="Wu L."/>
            <person name="Ma J."/>
        </authorList>
    </citation>
    <scope>NUCLEOTIDE SEQUENCE [LARGE SCALE GENOMIC DNA]</scope>
    <source>
        <strain evidence="3">JCM 19129</strain>
    </source>
</reference>
<dbReference type="RefSeq" id="WP_345478068.1">
    <property type="nucleotide sequence ID" value="NZ_BAABLW010000007.1"/>
</dbReference>
<proteinExistence type="predicted"/>
<gene>
    <name evidence="2" type="ORF">GCM10025790_22150</name>
</gene>
<dbReference type="EMBL" id="BAABLW010000007">
    <property type="protein sequence ID" value="GAA4924482.1"/>
    <property type="molecule type" value="Genomic_DNA"/>
</dbReference>
<evidence type="ECO:0000256" key="1">
    <source>
        <dbReference type="SAM" id="MobiDB-lite"/>
    </source>
</evidence>
<evidence type="ECO:0000313" key="3">
    <source>
        <dbReference type="Proteomes" id="UP001500368"/>
    </source>
</evidence>